<comment type="caution">
    <text evidence="1">The sequence shown here is derived from an EMBL/GenBank/DDBJ whole genome shotgun (WGS) entry which is preliminary data.</text>
</comment>
<reference evidence="1 3" key="1">
    <citation type="journal article" date="2020" name="Microorganisms">
        <title>Reliable Identification of Environmental Pseudomonas Isolates Using the rpoD Gene.</title>
        <authorList>
            <consortium name="The Broad Institute Genome Sequencing Platform"/>
            <person name="Girard L."/>
            <person name="Lood C."/>
            <person name="Rokni-Zadeh H."/>
            <person name="van Noort V."/>
            <person name="Lavigne R."/>
            <person name="De Mot R."/>
        </authorList>
    </citation>
    <scope>NUCLEOTIDE SEQUENCE</scope>
    <source>
        <strain evidence="1 3">RW4S2</strain>
    </source>
</reference>
<keyword evidence="3" id="KW-1185">Reference proteome</keyword>
<dbReference type="EMBL" id="JABWRP010000017">
    <property type="protein sequence ID" value="MBC3472660.1"/>
    <property type="molecule type" value="Genomic_DNA"/>
</dbReference>
<reference evidence="2" key="3">
    <citation type="submission" date="2021-06" db="EMBL/GenBank/DDBJ databases">
        <title>Updating the genus Pseudomonas: Description of 43 new species and partition of the Pseudomonas putida group.</title>
        <authorList>
            <person name="Girard L."/>
            <person name="Lood C."/>
            <person name="Vandamme P."/>
            <person name="Rokni-Zadeh H."/>
            <person name="Van Noort V."/>
            <person name="Hofte M."/>
            <person name="Lavigne R."/>
            <person name="De Mot R."/>
        </authorList>
    </citation>
    <scope>NUCLEOTIDE SEQUENCE</scope>
    <source>
        <strain evidence="2">RW4S2</strain>
    </source>
</reference>
<name>A0A923GNP9_9PSED</name>
<organism evidence="1">
    <name type="scientific">Pseudomonas vlassakiae</name>
    <dbReference type="NCBI Taxonomy" id="485888"/>
    <lineage>
        <taxon>Bacteria</taxon>
        <taxon>Pseudomonadati</taxon>
        <taxon>Pseudomonadota</taxon>
        <taxon>Gammaproteobacteria</taxon>
        <taxon>Pseudomonadales</taxon>
        <taxon>Pseudomonadaceae</taxon>
        <taxon>Pseudomonas</taxon>
    </lineage>
</organism>
<dbReference type="Proteomes" id="UP000628137">
    <property type="component" value="Unassembled WGS sequence"/>
</dbReference>
<sequence length="234" mass="27185">MITILNNIMTSNGFVLVDIDFTNEEFPLSLFKSQNQRREEYFLTLEISSPSSETLKSFLDDKAQAIFEEIQKSDKVERYFEKNCTMLICLESKNLDHGMVLAIEEDPYNFKKNVITYTPAELAAINRHLTGNTISAIHNNVINEILNSNNGKDFLDFKHQIRTRNPLYDLTIRIVLKLPFLTYSPQEQKLENLSLQINDAIPNQLTEIFHKILSVEWSDENILAHVESIWWDKA</sequence>
<gene>
    <name evidence="2" type="ORF">HU738_017465</name>
    <name evidence="1" type="ORF">HU738_19055</name>
</gene>
<evidence type="ECO:0000313" key="2">
    <source>
        <dbReference type="EMBL" id="MBV4542839.1"/>
    </source>
</evidence>
<reference evidence="1" key="2">
    <citation type="submission" date="2020-07" db="EMBL/GenBank/DDBJ databases">
        <authorList>
            <person name="Lood C."/>
            <person name="Girard L."/>
        </authorList>
    </citation>
    <scope>NUCLEOTIDE SEQUENCE</scope>
    <source>
        <strain evidence="1">RW4S2</strain>
    </source>
</reference>
<dbReference type="RefSeq" id="WP_186603668.1">
    <property type="nucleotide sequence ID" value="NZ_JABWRP020000013.1"/>
</dbReference>
<evidence type="ECO:0000313" key="1">
    <source>
        <dbReference type="EMBL" id="MBC3472660.1"/>
    </source>
</evidence>
<dbReference type="Pfam" id="PF20289">
    <property type="entry name" value="MComp1"/>
    <property type="match status" value="1"/>
</dbReference>
<proteinExistence type="predicted"/>
<evidence type="ECO:0000313" key="3">
    <source>
        <dbReference type="Proteomes" id="UP000628137"/>
    </source>
</evidence>
<dbReference type="InterPro" id="IPR046905">
    <property type="entry name" value="ABC-3C_MC1"/>
</dbReference>
<accession>A0A923GNP9</accession>
<protein>
    <submittedName>
        <fullName evidence="1">Uncharacterized protein</fullName>
    </submittedName>
</protein>
<dbReference type="AlphaFoldDB" id="A0A923GNP9"/>
<dbReference type="EMBL" id="JABWRP020000013">
    <property type="protein sequence ID" value="MBV4542839.1"/>
    <property type="molecule type" value="Genomic_DNA"/>
</dbReference>